<proteinExistence type="predicted"/>
<reference evidence="1" key="1">
    <citation type="submission" date="2023-04" db="EMBL/GenBank/DDBJ databases">
        <title>A chromosome-level genome assembly of the parasitoid wasp Eretmocerus hayati.</title>
        <authorList>
            <person name="Zhong Y."/>
            <person name="Liu S."/>
            <person name="Liu Y."/>
        </authorList>
    </citation>
    <scope>NUCLEOTIDE SEQUENCE</scope>
    <source>
        <strain evidence="1">ZJU_SS_LIU_2023</strain>
    </source>
</reference>
<sequence>MSEPVVETCSGKVRGHVEQSILGEDYFAFKGIPYAEPPVGSRRFRDPVPKSCWSGILDCKEYGSICSQLDWFTKKLSGSDDCLFLNVFAKNIETDIKRPVMVWIHGGGFIFGSGDDDFYGPDYLVRKEVILVTINYRLGVLGFLNLDSEVAPGNQGLKDQVLALQWVRDNIVNFGGDPNNVTIFGESAGGASVHYLTISPLAKGLFHKAICQSGVVFNPWASITNDRCKSFAYKLCKFLGKEAKNDQEVVDYLRAVDSLKLIEAQGKLTTAKERVQLVIPFGPGVDAESKNPFMPIHPLRAAEEGIQVPLLIGCTDREGIIFYGMMKGDPSGDMTTMFHHDLEKCLRSSSIETIQNCGRSLDDLKRLYFDSDQIDQNNEENIADLMGDLYFVEGIHRAIKIQVEKSSSPTYFYQYTYSKTLSPFKQLFNTPLKGSSHCDELQHIFRSRFFEQSTQNHIEEGTDSHKIMTQMVDLWVNFASTGRPTPTISELIPFYWTPLVSDTVLRYLNICEDLRMESTLNLEQKFLRHEVSKCSA</sequence>
<accession>A0ACC2PHM8</accession>
<gene>
    <name evidence="1" type="ORF">QAD02_018659</name>
</gene>
<evidence type="ECO:0000313" key="2">
    <source>
        <dbReference type="Proteomes" id="UP001239111"/>
    </source>
</evidence>
<dbReference type="EMBL" id="CM056741">
    <property type="protein sequence ID" value="KAJ8682867.1"/>
    <property type="molecule type" value="Genomic_DNA"/>
</dbReference>
<evidence type="ECO:0000313" key="1">
    <source>
        <dbReference type="EMBL" id="KAJ8682867.1"/>
    </source>
</evidence>
<name>A0ACC2PHM8_9HYME</name>
<keyword evidence="2" id="KW-1185">Reference proteome</keyword>
<comment type="caution">
    <text evidence="1">The sequence shown here is derived from an EMBL/GenBank/DDBJ whole genome shotgun (WGS) entry which is preliminary data.</text>
</comment>
<dbReference type="Proteomes" id="UP001239111">
    <property type="component" value="Chromosome 1"/>
</dbReference>
<protein>
    <submittedName>
        <fullName evidence="1">Uncharacterized protein</fullName>
    </submittedName>
</protein>
<organism evidence="1 2">
    <name type="scientific">Eretmocerus hayati</name>
    <dbReference type="NCBI Taxonomy" id="131215"/>
    <lineage>
        <taxon>Eukaryota</taxon>
        <taxon>Metazoa</taxon>
        <taxon>Ecdysozoa</taxon>
        <taxon>Arthropoda</taxon>
        <taxon>Hexapoda</taxon>
        <taxon>Insecta</taxon>
        <taxon>Pterygota</taxon>
        <taxon>Neoptera</taxon>
        <taxon>Endopterygota</taxon>
        <taxon>Hymenoptera</taxon>
        <taxon>Apocrita</taxon>
        <taxon>Proctotrupomorpha</taxon>
        <taxon>Chalcidoidea</taxon>
        <taxon>Aphelinidae</taxon>
        <taxon>Aphelininae</taxon>
        <taxon>Eretmocerus</taxon>
    </lineage>
</organism>